<sequence>MVNGNILTDFWNEVLTSQRDMDTVPWLKRKWELHRERGYRIARVFGAVTPYQRIEDSDSRTDLRYMLKTNFVLKKKNDFYVEELEMDCRVQMKHKEILRHEFTEEKNGPVEDDKKYEPIPMGEVRDLRFNYDRRSAVRYAERWWNSYNPAYRTFTDDCTNFISQCMRAGGAPMWGAPNRGKGWWYSGKSWSYSWAVAHSFRWYLSGSRQGLTGKEIDSPKELIPGDVICYDFEGDGRWNHNTIVVSKDADGMPLVNAHTSNSRMRYWSYEDSTAYTPNIEYKFFRIGE</sequence>
<gene>
    <name evidence="2" type="ORF">SAMN05421743_12065</name>
</gene>
<dbReference type="AlphaFoldDB" id="A0A1H4GZB2"/>
<dbReference type="Pfam" id="PF12671">
    <property type="entry name" value="Amidase_6"/>
    <property type="match status" value="1"/>
</dbReference>
<dbReference type="PROSITE" id="PS50061">
    <property type="entry name" value="ETS_DOMAIN_3"/>
    <property type="match status" value="1"/>
</dbReference>
<evidence type="ECO:0000313" key="3">
    <source>
        <dbReference type="Proteomes" id="UP000198584"/>
    </source>
</evidence>
<protein>
    <submittedName>
        <fullName evidence="2">Putative amidase domain-containing protein</fullName>
    </submittedName>
</protein>
<evidence type="ECO:0000259" key="1">
    <source>
        <dbReference type="PROSITE" id="PS50061"/>
    </source>
</evidence>
<dbReference type="GO" id="GO:0043565">
    <property type="term" value="F:sequence-specific DNA binding"/>
    <property type="evidence" value="ECO:0007669"/>
    <property type="project" value="InterPro"/>
</dbReference>
<name>A0A1H4GZB2_9BACI</name>
<dbReference type="Proteomes" id="UP000198584">
    <property type="component" value="Unassembled WGS sequence"/>
</dbReference>
<dbReference type="RefSeq" id="WP_245729017.1">
    <property type="nucleotide sequence ID" value="NZ_FNQR01000020.1"/>
</dbReference>
<organism evidence="2 3">
    <name type="scientific">Thalassobacillus cyri</name>
    <dbReference type="NCBI Taxonomy" id="571932"/>
    <lineage>
        <taxon>Bacteria</taxon>
        <taxon>Bacillati</taxon>
        <taxon>Bacillota</taxon>
        <taxon>Bacilli</taxon>
        <taxon>Bacillales</taxon>
        <taxon>Bacillaceae</taxon>
        <taxon>Thalassobacillus</taxon>
    </lineage>
</organism>
<evidence type="ECO:0000313" key="2">
    <source>
        <dbReference type="EMBL" id="SEB14925.1"/>
    </source>
</evidence>
<dbReference type="PANTHER" id="PTHR40032">
    <property type="entry name" value="EXPORTED PROTEIN-RELATED"/>
    <property type="match status" value="1"/>
</dbReference>
<dbReference type="EMBL" id="FNQR01000020">
    <property type="protein sequence ID" value="SEB14925.1"/>
    <property type="molecule type" value="Genomic_DNA"/>
</dbReference>
<dbReference type="GO" id="GO:0003700">
    <property type="term" value="F:DNA-binding transcription factor activity"/>
    <property type="evidence" value="ECO:0007669"/>
    <property type="project" value="InterPro"/>
</dbReference>
<reference evidence="2 3" key="1">
    <citation type="submission" date="2016-10" db="EMBL/GenBank/DDBJ databases">
        <authorList>
            <person name="de Groot N.N."/>
        </authorList>
    </citation>
    <scope>NUCLEOTIDE SEQUENCE [LARGE SCALE GENOMIC DNA]</scope>
    <source>
        <strain evidence="2 3">CCM7597</strain>
    </source>
</reference>
<feature type="domain" description="ETS" evidence="1">
    <location>
        <begin position="5"/>
        <end position="85"/>
    </location>
</feature>
<accession>A0A1H4GZB2</accession>
<proteinExistence type="predicted"/>
<dbReference type="InterPro" id="IPR000418">
    <property type="entry name" value="Ets_dom"/>
</dbReference>
<dbReference type="InterPro" id="IPR024301">
    <property type="entry name" value="Amidase_6"/>
</dbReference>
<dbReference type="PANTHER" id="PTHR40032:SF1">
    <property type="entry name" value="EXPORTED PROTEIN"/>
    <property type="match status" value="1"/>
</dbReference>
<dbReference type="STRING" id="571932.SAMN05421743_12065"/>
<keyword evidence="3" id="KW-1185">Reference proteome</keyword>